<evidence type="ECO:0008006" key="3">
    <source>
        <dbReference type="Google" id="ProtNLM"/>
    </source>
</evidence>
<organism evidence="1 2">
    <name type="scientific">Planotetraspora kaengkrachanensis</name>
    <dbReference type="NCBI Taxonomy" id="575193"/>
    <lineage>
        <taxon>Bacteria</taxon>
        <taxon>Bacillati</taxon>
        <taxon>Actinomycetota</taxon>
        <taxon>Actinomycetes</taxon>
        <taxon>Streptosporangiales</taxon>
        <taxon>Streptosporangiaceae</taxon>
        <taxon>Planotetraspora</taxon>
    </lineage>
</organism>
<keyword evidence="2" id="KW-1185">Reference proteome</keyword>
<evidence type="ECO:0000313" key="1">
    <source>
        <dbReference type="EMBL" id="GIG84640.1"/>
    </source>
</evidence>
<dbReference type="Proteomes" id="UP000630097">
    <property type="component" value="Unassembled WGS sequence"/>
</dbReference>
<accession>A0A8J3VB97</accession>
<reference evidence="1 2" key="1">
    <citation type="submission" date="2021-01" db="EMBL/GenBank/DDBJ databases">
        <title>Whole genome shotgun sequence of Planotetraspora kaengkrachanensis NBRC 104272.</title>
        <authorList>
            <person name="Komaki H."/>
            <person name="Tamura T."/>
        </authorList>
    </citation>
    <scope>NUCLEOTIDE SEQUENCE [LARGE SCALE GENOMIC DNA]</scope>
    <source>
        <strain evidence="1 2">NBRC 104272</strain>
    </source>
</reference>
<dbReference type="RefSeq" id="WP_203887902.1">
    <property type="nucleotide sequence ID" value="NZ_BAABHH010000037.1"/>
</dbReference>
<dbReference type="EMBL" id="BONV01000055">
    <property type="protein sequence ID" value="GIG84640.1"/>
    <property type="molecule type" value="Genomic_DNA"/>
</dbReference>
<name>A0A8J3VB97_9ACTN</name>
<dbReference type="Pfam" id="PF18143">
    <property type="entry name" value="HAD_SAK_2"/>
    <property type="match status" value="1"/>
</dbReference>
<gene>
    <name evidence="1" type="ORF">Pka01_77670</name>
</gene>
<protein>
    <recommendedName>
        <fullName evidence="3">Secreted protein</fullName>
    </recommendedName>
</protein>
<dbReference type="AlphaFoldDB" id="A0A8J3VB97"/>
<proteinExistence type="predicted"/>
<sequence length="169" mass="18847">MRSKPLLLLDVDGVLNPSRRSSLRYRRHNCVVDGGLYRLLLDRRHGPLLLSLARDTNAELVWATTWEEHANVEIAPRVGLPRLPVIRVTGDPVSKAGEHFKTRPVADYVDGRPFVWFDDGLTTADDDYLRAHEGVGDFLLVHVDARHGLDGNHLAQAREWLTGTAGAAD</sequence>
<evidence type="ECO:0000313" key="2">
    <source>
        <dbReference type="Proteomes" id="UP000630097"/>
    </source>
</evidence>
<comment type="caution">
    <text evidence="1">The sequence shown here is derived from an EMBL/GenBank/DDBJ whole genome shotgun (WGS) entry which is preliminary data.</text>
</comment>